<dbReference type="AlphaFoldDB" id="A0A974NHB7"/>
<dbReference type="EMBL" id="CP067393">
    <property type="protein sequence ID" value="QQP86387.1"/>
    <property type="molecule type" value="Genomic_DNA"/>
</dbReference>
<keyword evidence="1" id="KW-0489">Methyltransferase</keyword>
<dbReference type="InterPro" id="IPR008884">
    <property type="entry name" value="TylF_MeTrfase"/>
</dbReference>
<name>A0A974NHB7_9GAMM</name>
<dbReference type="GO" id="GO:0032259">
    <property type="term" value="P:methylation"/>
    <property type="evidence" value="ECO:0007669"/>
    <property type="project" value="UniProtKB-KW"/>
</dbReference>
<dbReference type="PANTHER" id="PTHR40036">
    <property type="entry name" value="MACROCIN O-METHYLTRANSFERASE"/>
    <property type="match status" value="1"/>
</dbReference>
<evidence type="ECO:0000313" key="2">
    <source>
        <dbReference type="Proteomes" id="UP000595278"/>
    </source>
</evidence>
<protein>
    <submittedName>
        <fullName evidence="1">Class I SAM-dependent methyltransferase</fullName>
    </submittedName>
</protein>
<dbReference type="Gene3D" id="3.40.50.150">
    <property type="entry name" value="Vaccinia Virus protein VP39"/>
    <property type="match status" value="1"/>
</dbReference>
<dbReference type="GO" id="GO:0008168">
    <property type="term" value="F:methyltransferase activity"/>
    <property type="evidence" value="ECO:0007669"/>
    <property type="project" value="UniProtKB-KW"/>
</dbReference>
<gene>
    <name evidence="1" type="ORF">JHT90_03855</name>
</gene>
<evidence type="ECO:0000313" key="1">
    <source>
        <dbReference type="EMBL" id="QQP86387.1"/>
    </source>
</evidence>
<dbReference type="RefSeq" id="WP_201094354.1">
    <property type="nucleotide sequence ID" value="NZ_CP067393.1"/>
</dbReference>
<proteinExistence type="predicted"/>
<dbReference type="Pfam" id="PF05711">
    <property type="entry name" value="TylF"/>
    <property type="match status" value="1"/>
</dbReference>
<keyword evidence="1" id="KW-0808">Transferase</keyword>
<dbReference type="SUPFAM" id="SSF53335">
    <property type="entry name" value="S-adenosyl-L-methionine-dependent methyltransferases"/>
    <property type="match status" value="1"/>
</dbReference>
<organism evidence="1 2">
    <name type="scientific">Entomomonas asaccharolytica</name>
    <dbReference type="NCBI Taxonomy" id="2785331"/>
    <lineage>
        <taxon>Bacteria</taxon>
        <taxon>Pseudomonadati</taxon>
        <taxon>Pseudomonadota</taxon>
        <taxon>Gammaproteobacteria</taxon>
        <taxon>Pseudomonadales</taxon>
        <taxon>Pseudomonadaceae</taxon>
        <taxon>Entomomonas</taxon>
    </lineage>
</organism>
<dbReference type="PANTHER" id="PTHR40036:SF1">
    <property type="entry name" value="MACROCIN O-METHYLTRANSFERASE"/>
    <property type="match status" value="1"/>
</dbReference>
<keyword evidence="2" id="KW-1185">Reference proteome</keyword>
<accession>A0A974NHB7</accession>
<dbReference type="Proteomes" id="UP000595278">
    <property type="component" value="Chromosome"/>
</dbReference>
<reference evidence="1 2" key="1">
    <citation type="submission" date="2021-01" db="EMBL/GenBank/DDBJ databases">
        <title>Entomomonas sp. F2A isolated from a house cricket (Acheta domesticus).</title>
        <authorList>
            <person name="Spergser J."/>
            <person name="Busse H.-J."/>
        </authorList>
    </citation>
    <scope>NUCLEOTIDE SEQUENCE [LARGE SCALE GENOMIC DNA]</scope>
    <source>
        <strain evidence="1 2">F2A</strain>
    </source>
</reference>
<dbReference type="InterPro" id="IPR029063">
    <property type="entry name" value="SAM-dependent_MTases_sf"/>
</dbReference>
<sequence length="234" mass="26582">MKLGSWLFNSNKKRNIKIIEEIINGKLTYLSKNKLIAIANTCEEIEKEKVEGIFLEAGCALGGSAILIASLKKKETPLYLYDVFDTIPPPSEKDPEEIHERYEIIKSGKSTGIDGDKYYGYIDNLQDLVRNNLSKYNCECTQNNIHLIKGLLQDTMQLDQPIAFAHIDVDWYDPVKTCLERIFPKLSIGGSIIIDDYFDWSGCKKAVDEYLTKINGKFKQDSSAGNMKIKKIKN</sequence>
<dbReference type="KEGG" id="eaz:JHT90_03855"/>